<evidence type="ECO:0000256" key="4">
    <source>
        <dbReference type="ARBA" id="ARBA00022723"/>
    </source>
</evidence>
<feature type="region of interest" description="Disordered" evidence="9">
    <location>
        <begin position="352"/>
        <end position="389"/>
    </location>
</feature>
<dbReference type="GO" id="GO:0007420">
    <property type="term" value="P:brain development"/>
    <property type="evidence" value="ECO:0007669"/>
    <property type="project" value="InterPro"/>
</dbReference>
<dbReference type="GO" id="GO:0005096">
    <property type="term" value="F:GTPase activator activity"/>
    <property type="evidence" value="ECO:0007669"/>
    <property type="project" value="InterPro"/>
</dbReference>
<feature type="domain" description="Arf-GAP" evidence="10">
    <location>
        <begin position="1"/>
        <end position="122"/>
    </location>
</feature>
<reference evidence="12" key="1">
    <citation type="submission" date="2025-08" db="UniProtKB">
        <authorList>
            <consortium name="RefSeq"/>
        </authorList>
    </citation>
    <scope>IDENTIFICATION</scope>
</reference>
<keyword evidence="2" id="KW-0268">Exocytosis</keyword>
<keyword evidence="6" id="KW-0638">Presynaptic neurotoxin</keyword>
<keyword evidence="4" id="KW-0479">Metal-binding</keyword>
<dbReference type="RefSeq" id="XP_003747197.1">
    <property type="nucleotide sequence ID" value="XM_003747149.2"/>
</dbReference>
<dbReference type="SMART" id="SM00105">
    <property type="entry name" value="ArfGap"/>
    <property type="match status" value="1"/>
</dbReference>
<dbReference type="Gene3D" id="1.25.40.20">
    <property type="entry name" value="Ankyrin repeat-containing domain"/>
    <property type="match status" value="1"/>
</dbReference>
<evidence type="ECO:0000313" key="11">
    <source>
        <dbReference type="Proteomes" id="UP000694867"/>
    </source>
</evidence>
<evidence type="ECO:0000256" key="2">
    <source>
        <dbReference type="ARBA" id="ARBA00022483"/>
    </source>
</evidence>
<evidence type="ECO:0000256" key="9">
    <source>
        <dbReference type="SAM" id="MobiDB-lite"/>
    </source>
</evidence>
<keyword evidence="6" id="KW-0800">Toxin</keyword>
<dbReference type="Pfam" id="PF12205">
    <property type="entry name" value="GIT1_C"/>
    <property type="match status" value="1"/>
</dbReference>
<evidence type="ECO:0000256" key="7">
    <source>
        <dbReference type="ARBA" id="ARBA00023298"/>
    </source>
</evidence>
<dbReference type="GO" id="GO:0008270">
    <property type="term" value="F:zinc ion binding"/>
    <property type="evidence" value="ECO:0007669"/>
    <property type="project" value="UniProtKB-KW"/>
</dbReference>
<keyword evidence="3" id="KW-1052">Target cell membrane</keyword>
<dbReference type="SUPFAM" id="SSF48403">
    <property type="entry name" value="Ankyrin repeat"/>
    <property type="match status" value="1"/>
</dbReference>
<evidence type="ECO:0000256" key="5">
    <source>
        <dbReference type="ARBA" id="ARBA00022833"/>
    </source>
</evidence>
<keyword evidence="7" id="KW-0472">Membrane</keyword>
<dbReference type="GO" id="GO:0006887">
    <property type="term" value="P:exocytosis"/>
    <property type="evidence" value="ECO:0007669"/>
    <property type="project" value="UniProtKB-KW"/>
</dbReference>
<dbReference type="SUPFAM" id="SSF57863">
    <property type="entry name" value="ArfGap/RecO-like zinc finger"/>
    <property type="match status" value="1"/>
</dbReference>
<dbReference type="PROSITE" id="PS50115">
    <property type="entry name" value="ARFGAP"/>
    <property type="match status" value="1"/>
</dbReference>
<accession>A0AAJ6QXM6</accession>
<dbReference type="Gene3D" id="1.20.120.330">
    <property type="entry name" value="Nucleotidyltransferases domain 2"/>
    <property type="match status" value="1"/>
</dbReference>
<dbReference type="GO" id="GO:0032012">
    <property type="term" value="P:regulation of ARF protein signal transduction"/>
    <property type="evidence" value="ECO:0007669"/>
    <property type="project" value="InterPro"/>
</dbReference>
<dbReference type="GO" id="GO:0044218">
    <property type="term" value="C:other organism cell membrane"/>
    <property type="evidence" value="ECO:0007669"/>
    <property type="project" value="UniProtKB-KW"/>
</dbReference>
<dbReference type="Pfam" id="PF01412">
    <property type="entry name" value="ArfGap"/>
    <property type="match status" value="1"/>
</dbReference>
<evidence type="ECO:0000256" key="3">
    <source>
        <dbReference type="ARBA" id="ARBA00022537"/>
    </source>
</evidence>
<dbReference type="PANTHER" id="PTHR46097:SF3">
    <property type="entry name" value="ARF GTPASE-ACTIVATING PROTEIN GIT"/>
    <property type="match status" value="1"/>
</dbReference>
<dbReference type="GO" id="GO:0008277">
    <property type="term" value="P:regulation of G protein-coupled receptor signaling pathway"/>
    <property type="evidence" value="ECO:0007669"/>
    <property type="project" value="TreeGrafter"/>
</dbReference>
<keyword evidence="8" id="KW-0863">Zinc-finger</keyword>
<dbReference type="InterPro" id="IPR022018">
    <property type="entry name" value="GIT1_C"/>
</dbReference>
<sequence>MSGVKLADLCADCCAADPGWASLSLGVLLCSRCALVHLELGRHFPQIVCLDKKLPPRQRELLEVLSTRNINSVWEHYLLDSNYTGGCRKPSPHDQNRHPTRSAFIEAKYIMLNFMERLPHDATELQTNLRLMNTVRSNDVEESLKLILQGADVRFVHPETQSTSLHNAVLAEQPLQVELLLIHGADPRNQDGNGYTALDVAKAAGRSDLVAQMSSALNQVADRLQAFAASSEINQNAPTLNLSDDVLAELCRDLYDEVERRDLLKQMGCDDVPFLPVNKAFSSVRNQSRQKLARLSKQELATLITFCVGQETAKSRVTHEDDDDDEPLYDSVCGDDDVISQAPAELLVESPAQAAPLPPPPLPPVTAPVQALPPPPPPTSPPPLQPPGFYPNLLIKTEEITKHTHNLLLAAQSQNDNCYLSICKQIRGSVIEMSYLLPQSYPDVSCKTALQELLNSANHLVESCEQLLGTDKAENAKSIIKYAYNVARGVKTFVTSFPHVRNSQLTAQLSA</sequence>
<proteinExistence type="predicted"/>
<keyword evidence="6" id="KW-0528">Neurotoxin</keyword>
<dbReference type="AlphaFoldDB" id="A0AAJ6QXM6"/>
<evidence type="ECO:0000256" key="8">
    <source>
        <dbReference type="PROSITE-ProRule" id="PRU00288"/>
    </source>
</evidence>
<dbReference type="KEGG" id="goe:100906958"/>
<evidence type="ECO:0000256" key="6">
    <source>
        <dbReference type="ARBA" id="ARBA00023028"/>
    </source>
</evidence>
<protein>
    <submittedName>
        <fullName evidence="12">ARF GTPase-activating protein GIT1</fullName>
    </submittedName>
</protein>
<dbReference type="GeneID" id="100906958"/>
<dbReference type="GO" id="GO:0044231">
    <property type="term" value="C:host cell presynaptic membrane"/>
    <property type="evidence" value="ECO:0007669"/>
    <property type="project" value="UniProtKB-KW"/>
</dbReference>
<dbReference type="InterPro" id="IPR037278">
    <property type="entry name" value="ARFGAP/RecO"/>
</dbReference>
<gene>
    <name evidence="12" type="primary">LOC100906958</name>
</gene>
<evidence type="ECO:0000313" key="12">
    <source>
        <dbReference type="RefSeq" id="XP_003747197.1"/>
    </source>
</evidence>
<keyword evidence="11" id="KW-1185">Reference proteome</keyword>
<name>A0AAJ6QXM6_9ACAR</name>
<feature type="compositionally biased region" description="Pro residues" evidence="9">
    <location>
        <begin position="356"/>
        <end position="389"/>
    </location>
</feature>
<evidence type="ECO:0000256" key="1">
    <source>
        <dbReference type="ARBA" id="ARBA00004175"/>
    </source>
</evidence>
<dbReference type="Proteomes" id="UP000694867">
    <property type="component" value="Unplaced"/>
</dbReference>
<dbReference type="PANTHER" id="PTHR46097">
    <property type="entry name" value="G PROTEIN-COUPLED RECEPTOR KINASE INTERACTING ARFGAP"/>
    <property type="match status" value="1"/>
</dbReference>
<dbReference type="InterPro" id="IPR047161">
    <property type="entry name" value="GIT-like"/>
</dbReference>
<dbReference type="CTD" id="36122"/>
<dbReference type="PRINTS" id="PR00405">
    <property type="entry name" value="REVINTRACTNG"/>
</dbReference>
<keyword evidence="7" id="KW-1053">Target membrane</keyword>
<dbReference type="InterPro" id="IPR036770">
    <property type="entry name" value="Ankyrin_rpt-contain_sf"/>
</dbReference>
<organism evidence="11 12">
    <name type="scientific">Galendromus occidentalis</name>
    <name type="common">western predatory mite</name>
    <dbReference type="NCBI Taxonomy" id="34638"/>
    <lineage>
        <taxon>Eukaryota</taxon>
        <taxon>Metazoa</taxon>
        <taxon>Ecdysozoa</taxon>
        <taxon>Arthropoda</taxon>
        <taxon>Chelicerata</taxon>
        <taxon>Arachnida</taxon>
        <taxon>Acari</taxon>
        <taxon>Parasitiformes</taxon>
        <taxon>Mesostigmata</taxon>
        <taxon>Gamasina</taxon>
        <taxon>Phytoseioidea</taxon>
        <taxon>Phytoseiidae</taxon>
        <taxon>Typhlodrominae</taxon>
        <taxon>Galendromus</taxon>
    </lineage>
</organism>
<evidence type="ECO:0000259" key="10">
    <source>
        <dbReference type="PROSITE" id="PS50115"/>
    </source>
</evidence>
<dbReference type="InterPro" id="IPR038508">
    <property type="entry name" value="ArfGAP_dom_sf"/>
</dbReference>
<comment type="subcellular location">
    <subcellularLocation>
        <location evidence="1">Target cell membrane</location>
    </subcellularLocation>
</comment>
<dbReference type="Gene3D" id="1.10.220.150">
    <property type="entry name" value="Arf GTPase activating protein"/>
    <property type="match status" value="1"/>
</dbReference>
<keyword evidence="5" id="KW-0862">Zinc</keyword>
<dbReference type="GO" id="GO:0031267">
    <property type="term" value="F:small GTPase binding"/>
    <property type="evidence" value="ECO:0007669"/>
    <property type="project" value="TreeGrafter"/>
</dbReference>
<dbReference type="InterPro" id="IPR001164">
    <property type="entry name" value="ArfGAP_dom"/>
</dbReference>